<dbReference type="OrthoDB" id="9804858at2"/>
<dbReference type="PANTHER" id="PTHR10277:SF9">
    <property type="entry name" value="2-ISOPROPYLMALATE SYNTHASE 1, CHLOROPLASTIC-RELATED"/>
    <property type="match status" value="1"/>
</dbReference>
<gene>
    <name evidence="3" type="ORF">AMURIS_00229</name>
</gene>
<sequence length="530" mass="61674">MKRIQVLDCTLRDGGYVNSWNFGRDKIQYIIDGLMAANIDYIECGYLTNSASETAYDTTLFKEEQQITDTIRDIHRIKNLVAMVDFGKYDISALAERSADSLFGIRLAFHKHDSDKIEDVCYQIKKKGYHLFMQPMLTMNYADEELVELIHSVNRIHPYAFYIVDSFGSLKENDLQRMLYVVDHNLEDDIILGFHSHNNLQLAYSNAQLVTQLQTNRQIIIDSSIFGMGRGAGNLNTELFVEYLNDYYFGTYNIKPLLRVMDDTLNGIYNEKYWGYSLAYYISAVYNCHPNYASYLSEKNSLLSDDIESIISKIDSMHKEHYSEKYIEQVYLSYLSEQKEKSDAMAVLGGIFNEKDILMIGPGKSVLEHQERLLQLISMEKVIVVSINCIHEWLRDQIDYIFVSNKRRFERMPTDLYGKLIITTNIKCPEALYKVPYENLLNDQEDVEDNSGMMFLKLLTSFSVDKVYIVGLDGFSYDMDENYYTEDMKFSLNRNRMKNLNDGMRKLIGDFQKIIDIEFLNSPRFLTEGL</sequence>
<dbReference type="PANTHER" id="PTHR10277">
    <property type="entry name" value="HOMOCITRATE SYNTHASE-RELATED"/>
    <property type="match status" value="1"/>
</dbReference>
<dbReference type="Pfam" id="PF00682">
    <property type="entry name" value="HMGL-like"/>
    <property type="match status" value="1"/>
</dbReference>
<dbReference type="InterPro" id="IPR000891">
    <property type="entry name" value="PYR_CT"/>
</dbReference>
<keyword evidence="4" id="KW-1185">Reference proteome</keyword>
<dbReference type="CDD" id="cd07944">
    <property type="entry name" value="DRE_TIM_HOA_like"/>
    <property type="match status" value="1"/>
</dbReference>
<dbReference type="RefSeq" id="WP_103237644.1">
    <property type="nucleotide sequence ID" value="NZ_JANJZD010000016.1"/>
</dbReference>
<dbReference type="AlphaFoldDB" id="A0A2K4ZAN2"/>
<dbReference type="GO" id="GO:0003852">
    <property type="term" value="F:2-isopropylmalate synthase activity"/>
    <property type="evidence" value="ECO:0007669"/>
    <property type="project" value="TreeGrafter"/>
</dbReference>
<evidence type="ECO:0000259" key="2">
    <source>
        <dbReference type="Pfam" id="PF00682"/>
    </source>
</evidence>
<organism evidence="3 4">
    <name type="scientific">Acetatifactor muris</name>
    <dbReference type="NCBI Taxonomy" id="879566"/>
    <lineage>
        <taxon>Bacteria</taxon>
        <taxon>Bacillati</taxon>
        <taxon>Bacillota</taxon>
        <taxon>Clostridia</taxon>
        <taxon>Lachnospirales</taxon>
        <taxon>Lachnospiraceae</taxon>
        <taxon>Acetatifactor</taxon>
    </lineage>
</organism>
<name>A0A2K4ZAN2_9FIRM</name>
<proteinExistence type="predicted"/>
<dbReference type="EMBL" id="OFSM01000001">
    <property type="protein sequence ID" value="SOY27525.1"/>
    <property type="molecule type" value="Genomic_DNA"/>
</dbReference>
<dbReference type="Gene3D" id="3.20.20.70">
    <property type="entry name" value="Aldolase class I"/>
    <property type="match status" value="1"/>
</dbReference>
<dbReference type="SUPFAM" id="SSF51569">
    <property type="entry name" value="Aldolase"/>
    <property type="match status" value="1"/>
</dbReference>
<dbReference type="EC" id="4.1.3.39" evidence="3"/>
<keyword evidence="1" id="KW-0464">Manganese</keyword>
<reference evidence="3 4" key="1">
    <citation type="submission" date="2018-01" db="EMBL/GenBank/DDBJ databases">
        <authorList>
            <person name="Gaut B.S."/>
            <person name="Morton B.R."/>
            <person name="Clegg M.T."/>
            <person name="Duvall M.R."/>
        </authorList>
    </citation>
    <scope>NUCLEOTIDE SEQUENCE [LARGE SCALE GENOMIC DNA]</scope>
    <source>
        <strain evidence="3">GP69</strain>
    </source>
</reference>
<evidence type="ECO:0000256" key="1">
    <source>
        <dbReference type="ARBA" id="ARBA00023211"/>
    </source>
</evidence>
<dbReference type="GO" id="GO:0009098">
    <property type="term" value="P:L-leucine biosynthetic process"/>
    <property type="evidence" value="ECO:0007669"/>
    <property type="project" value="TreeGrafter"/>
</dbReference>
<keyword evidence="3" id="KW-0456">Lyase</keyword>
<feature type="domain" description="Pyruvate carboxyltransferase" evidence="2">
    <location>
        <begin position="3"/>
        <end position="244"/>
    </location>
</feature>
<evidence type="ECO:0000313" key="4">
    <source>
        <dbReference type="Proteomes" id="UP000236311"/>
    </source>
</evidence>
<dbReference type="Proteomes" id="UP000236311">
    <property type="component" value="Unassembled WGS sequence"/>
</dbReference>
<accession>A0A2K4ZAN2</accession>
<protein>
    <submittedName>
        <fullName evidence="3">4-hydroxy-2-oxovalerate aldolase</fullName>
        <ecNumber evidence="3">4.1.3.39</ecNumber>
    </submittedName>
</protein>
<evidence type="ECO:0000313" key="3">
    <source>
        <dbReference type="EMBL" id="SOY27525.1"/>
    </source>
</evidence>
<dbReference type="InterPro" id="IPR050073">
    <property type="entry name" value="2-IPM_HCS-like"/>
</dbReference>
<dbReference type="GO" id="GO:0008701">
    <property type="term" value="F:4-hydroxy-2-oxovalerate aldolase activity"/>
    <property type="evidence" value="ECO:0007669"/>
    <property type="project" value="UniProtKB-EC"/>
</dbReference>
<dbReference type="InterPro" id="IPR013785">
    <property type="entry name" value="Aldolase_TIM"/>
</dbReference>